<comment type="caution">
    <text evidence="1">The sequence shown here is derived from an EMBL/GenBank/DDBJ whole genome shotgun (WGS) entry which is preliminary data.</text>
</comment>
<dbReference type="Proteomes" id="UP000887116">
    <property type="component" value="Unassembled WGS sequence"/>
</dbReference>
<dbReference type="AlphaFoldDB" id="A0A8X6IGD7"/>
<organism evidence="1 2">
    <name type="scientific">Trichonephila clavata</name>
    <name type="common">Joro spider</name>
    <name type="synonym">Nephila clavata</name>
    <dbReference type="NCBI Taxonomy" id="2740835"/>
    <lineage>
        <taxon>Eukaryota</taxon>
        <taxon>Metazoa</taxon>
        <taxon>Ecdysozoa</taxon>
        <taxon>Arthropoda</taxon>
        <taxon>Chelicerata</taxon>
        <taxon>Arachnida</taxon>
        <taxon>Araneae</taxon>
        <taxon>Araneomorphae</taxon>
        <taxon>Entelegynae</taxon>
        <taxon>Araneoidea</taxon>
        <taxon>Nephilidae</taxon>
        <taxon>Trichonephila</taxon>
    </lineage>
</organism>
<accession>A0A8X6IGD7</accession>
<dbReference type="OrthoDB" id="5986643at2759"/>
<evidence type="ECO:0000313" key="2">
    <source>
        <dbReference type="Proteomes" id="UP000887116"/>
    </source>
</evidence>
<dbReference type="GO" id="GO:0071897">
    <property type="term" value="P:DNA biosynthetic process"/>
    <property type="evidence" value="ECO:0007669"/>
    <property type="project" value="UniProtKB-ARBA"/>
</dbReference>
<keyword evidence="2" id="KW-1185">Reference proteome</keyword>
<dbReference type="InterPro" id="IPR008042">
    <property type="entry name" value="Retrotrans_Pao"/>
</dbReference>
<sequence>MSVTIGQTAKDYADTVDNARILRAEETTETNCKEARTLRTALKDAENEHSSHDTRVEFSKDSNESSKVLGLFLNSSNDTFGLQPSLELTPPLTKRRILSEFSKVLDHLGHLSPCTLFMKIFYQKIWLTKTDWDSPIPQQLTDDWLELQKAFNQINYISVPRWVLLTADNTVELHGFADVSSLAYAAAIYSRQKHNGKIKVQLLVSKTKVASVKQVSIPRLELCGSHLLSKLFKSVSCSLKHNILNVFAWMDSKIVLS</sequence>
<dbReference type="SUPFAM" id="SSF56672">
    <property type="entry name" value="DNA/RNA polymerases"/>
    <property type="match status" value="1"/>
</dbReference>
<dbReference type="Pfam" id="PF05380">
    <property type="entry name" value="Peptidase_A17"/>
    <property type="match status" value="1"/>
</dbReference>
<dbReference type="PANTHER" id="PTHR47331">
    <property type="entry name" value="PHD-TYPE DOMAIN-CONTAINING PROTEIN"/>
    <property type="match status" value="1"/>
</dbReference>
<gene>
    <name evidence="1" type="primary">AVEN_145721_1</name>
    <name evidence="1" type="ORF">TNCT_117201</name>
</gene>
<dbReference type="EMBL" id="BMAO01004335">
    <property type="protein sequence ID" value="GFQ93962.1"/>
    <property type="molecule type" value="Genomic_DNA"/>
</dbReference>
<proteinExistence type="predicted"/>
<name>A0A8X6IGD7_TRICU</name>
<reference evidence="1" key="1">
    <citation type="submission" date="2020-07" db="EMBL/GenBank/DDBJ databases">
        <title>Multicomponent nature underlies the extraordinary mechanical properties of spider dragline silk.</title>
        <authorList>
            <person name="Kono N."/>
            <person name="Nakamura H."/>
            <person name="Mori M."/>
            <person name="Yoshida Y."/>
            <person name="Ohtoshi R."/>
            <person name="Malay A.D."/>
            <person name="Moran D.A.P."/>
            <person name="Tomita M."/>
            <person name="Numata K."/>
            <person name="Arakawa K."/>
        </authorList>
    </citation>
    <scope>NUCLEOTIDE SEQUENCE</scope>
</reference>
<dbReference type="InterPro" id="IPR043502">
    <property type="entry name" value="DNA/RNA_pol_sf"/>
</dbReference>
<protein>
    <submittedName>
        <fullName evidence="1">Uncharacterized protein</fullName>
    </submittedName>
</protein>
<evidence type="ECO:0000313" key="1">
    <source>
        <dbReference type="EMBL" id="GFQ93962.1"/>
    </source>
</evidence>